<comment type="similarity">
    <text evidence="1">Belongs to the P-Pant transferase superfamily. Gsp/Sfp/HetI/AcpT family.</text>
</comment>
<dbReference type="Proteomes" id="UP001430290">
    <property type="component" value="Unassembled WGS sequence"/>
</dbReference>
<name>A0ABS7TG41_9GAMM</name>
<dbReference type="InterPro" id="IPR008278">
    <property type="entry name" value="4-PPantetheinyl_Trfase_dom"/>
</dbReference>
<dbReference type="InterPro" id="IPR055066">
    <property type="entry name" value="AASDHPPT_N"/>
</dbReference>
<dbReference type="RefSeq" id="WP_223629506.1">
    <property type="nucleotide sequence ID" value="NZ_JAIQDJ010000007.1"/>
</dbReference>
<dbReference type="PANTHER" id="PTHR12215">
    <property type="entry name" value="PHOSPHOPANTETHEINE TRANSFERASE"/>
    <property type="match status" value="1"/>
</dbReference>
<dbReference type="InterPro" id="IPR037143">
    <property type="entry name" value="4-PPantetheinyl_Trfase_dom_sf"/>
</dbReference>
<dbReference type="InterPro" id="IPR050559">
    <property type="entry name" value="P-Pant_transferase_sf"/>
</dbReference>
<dbReference type="SUPFAM" id="SSF56214">
    <property type="entry name" value="4'-phosphopantetheinyl transferase"/>
    <property type="match status" value="2"/>
</dbReference>
<evidence type="ECO:0000313" key="5">
    <source>
        <dbReference type="EMBL" id="MBZ4186828.1"/>
    </source>
</evidence>
<proteinExistence type="inferred from homology"/>
<dbReference type="EMBL" id="JAIQDJ010000007">
    <property type="protein sequence ID" value="MBZ4186828.1"/>
    <property type="molecule type" value="Genomic_DNA"/>
</dbReference>
<dbReference type="Gene3D" id="3.90.470.20">
    <property type="entry name" value="4'-phosphopantetheinyl transferase domain"/>
    <property type="match status" value="2"/>
</dbReference>
<evidence type="ECO:0000259" key="3">
    <source>
        <dbReference type="Pfam" id="PF01648"/>
    </source>
</evidence>
<dbReference type="PANTHER" id="PTHR12215:SF10">
    <property type="entry name" value="L-AMINOADIPATE-SEMIALDEHYDE DEHYDROGENASE-PHOSPHOPANTETHEINYL TRANSFERASE"/>
    <property type="match status" value="1"/>
</dbReference>
<evidence type="ECO:0000259" key="4">
    <source>
        <dbReference type="Pfam" id="PF22624"/>
    </source>
</evidence>
<feature type="domain" description="4'-phosphopantetheinyl transferase" evidence="3">
    <location>
        <begin position="109"/>
        <end position="172"/>
    </location>
</feature>
<protein>
    <submittedName>
        <fullName evidence="5">4'-phosphopantetheinyl transferase superfamily protein</fullName>
    </submittedName>
</protein>
<evidence type="ECO:0000256" key="2">
    <source>
        <dbReference type="ARBA" id="ARBA00022679"/>
    </source>
</evidence>
<accession>A0ABS7TG41</accession>
<reference evidence="5" key="1">
    <citation type="submission" date="2021-09" db="EMBL/GenBank/DDBJ databases">
        <authorList>
            <person name="Wu T."/>
            <person name="Guo S.Z."/>
        </authorList>
    </citation>
    <scope>NUCLEOTIDE SEQUENCE</scope>
    <source>
        <strain evidence="5">RSS-23</strain>
    </source>
</reference>
<feature type="domain" description="4'-phosphopantetheinyl transferase N-terminal" evidence="4">
    <location>
        <begin position="23"/>
        <end position="105"/>
    </location>
</feature>
<keyword evidence="6" id="KW-1185">Reference proteome</keyword>
<sequence>MSTLARLQLLRIGDVVAQAAAHADHWLTEAERQRLAAMRAQARRDSFIAGHWQARQLAAQQLGVAWQRITLHTHPDGRPRLCADASDAPLQLSISHSGDWLVLAVAEAAVGVDIELPRRTRNWDALAEFVCSPDELAYLQQQPAALKQAAFHQLWTLKEAHGKWSGEGLQPKQAQLLTAQPTGSAQADACTWLFAHGALAVCGPAASQWRVEGAAAIAAMVGAPDYWRYVASGCRASHAASA</sequence>
<gene>
    <name evidence="5" type="ORF">K7B09_10910</name>
</gene>
<comment type="caution">
    <text evidence="5">The sequence shown here is derived from an EMBL/GenBank/DDBJ whole genome shotgun (WGS) entry which is preliminary data.</text>
</comment>
<evidence type="ECO:0000313" key="6">
    <source>
        <dbReference type="Proteomes" id="UP001430290"/>
    </source>
</evidence>
<dbReference type="GO" id="GO:0016740">
    <property type="term" value="F:transferase activity"/>
    <property type="evidence" value="ECO:0007669"/>
    <property type="project" value="UniProtKB-KW"/>
</dbReference>
<dbReference type="Pfam" id="PF22624">
    <property type="entry name" value="AASDHPPT_N"/>
    <property type="match status" value="1"/>
</dbReference>
<dbReference type="Pfam" id="PF01648">
    <property type="entry name" value="ACPS"/>
    <property type="match status" value="1"/>
</dbReference>
<keyword evidence="2 5" id="KW-0808">Transferase</keyword>
<organism evidence="5 6">
    <name type="scientific">Thermomonas beijingensis</name>
    <dbReference type="NCBI Taxonomy" id="2872701"/>
    <lineage>
        <taxon>Bacteria</taxon>
        <taxon>Pseudomonadati</taxon>
        <taxon>Pseudomonadota</taxon>
        <taxon>Gammaproteobacteria</taxon>
        <taxon>Lysobacterales</taxon>
        <taxon>Lysobacteraceae</taxon>
        <taxon>Thermomonas</taxon>
    </lineage>
</organism>
<evidence type="ECO:0000256" key="1">
    <source>
        <dbReference type="ARBA" id="ARBA00010990"/>
    </source>
</evidence>